<reference evidence="1 2" key="1">
    <citation type="journal article" date="2023" name="Plants (Basel)">
        <title>Bridging the Gap: Combining Genomics and Transcriptomics Approaches to Understand Stylosanthes scabra, an Orphan Legume from the Brazilian Caatinga.</title>
        <authorList>
            <person name="Ferreira-Neto J.R.C."/>
            <person name="da Silva M.D."/>
            <person name="Binneck E."/>
            <person name="de Melo N.F."/>
            <person name="da Silva R.H."/>
            <person name="de Melo A.L.T.M."/>
            <person name="Pandolfi V."/>
            <person name="Bustamante F.O."/>
            <person name="Brasileiro-Vidal A.C."/>
            <person name="Benko-Iseppon A.M."/>
        </authorList>
    </citation>
    <scope>NUCLEOTIDE SEQUENCE [LARGE SCALE GENOMIC DNA]</scope>
    <source>
        <tissue evidence="1">Leaves</tissue>
    </source>
</reference>
<accession>A0ABU6SJB8</accession>
<dbReference type="EMBL" id="JASCZI010060865">
    <property type="protein sequence ID" value="MED6136472.1"/>
    <property type="molecule type" value="Genomic_DNA"/>
</dbReference>
<proteinExistence type="predicted"/>
<name>A0ABU6SJB8_9FABA</name>
<dbReference type="Proteomes" id="UP001341840">
    <property type="component" value="Unassembled WGS sequence"/>
</dbReference>
<keyword evidence="2" id="KW-1185">Reference proteome</keyword>
<sequence>MDSAKTSSDLVRALEEINGRENEQAVLVKMVRSEEGDPLETLVRSDSYEDGEIEDRYVDLEEMFNECKFYKGKGEPRPLVVEGREVFRPLKVIQQSGVVEGKEYSSCSTKGTNCALESLVQKE</sequence>
<gene>
    <name evidence="1" type="ORF">PIB30_056374</name>
</gene>
<comment type="caution">
    <text evidence="1">The sequence shown here is derived from an EMBL/GenBank/DDBJ whole genome shotgun (WGS) entry which is preliminary data.</text>
</comment>
<organism evidence="1 2">
    <name type="scientific">Stylosanthes scabra</name>
    <dbReference type="NCBI Taxonomy" id="79078"/>
    <lineage>
        <taxon>Eukaryota</taxon>
        <taxon>Viridiplantae</taxon>
        <taxon>Streptophyta</taxon>
        <taxon>Embryophyta</taxon>
        <taxon>Tracheophyta</taxon>
        <taxon>Spermatophyta</taxon>
        <taxon>Magnoliopsida</taxon>
        <taxon>eudicotyledons</taxon>
        <taxon>Gunneridae</taxon>
        <taxon>Pentapetalae</taxon>
        <taxon>rosids</taxon>
        <taxon>fabids</taxon>
        <taxon>Fabales</taxon>
        <taxon>Fabaceae</taxon>
        <taxon>Papilionoideae</taxon>
        <taxon>50 kb inversion clade</taxon>
        <taxon>dalbergioids sensu lato</taxon>
        <taxon>Dalbergieae</taxon>
        <taxon>Pterocarpus clade</taxon>
        <taxon>Stylosanthes</taxon>
    </lineage>
</organism>
<evidence type="ECO:0000313" key="1">
    <source>
        <dbReference type="EMBL" id="MED6136472.1"/>
    </source>
</evidence>
<protein>
    <submittedName>
        <fullName evidence="1">Uncharacterized protein</fullName>
    </submittedName>
</protein>
<evidence type="ECO:0000313" key="2">
    <source>
        <dbReference type="Proteomes" id="UP001341840"/>
    </source>
</evidence>